<evidence type="ECO:0000256" key="2">
    <source>
        <dbReference type="ARBA" id="ARBA00023002"/>
    </source>
</evidence>
<dbReference type="GO" id="GO:0070402">
    <property type="term" value="F:NADPH binding"/>
    <property type="evidence" value="ECO:0007669"/>
    <property type="project" value="TreeGrafter"/>
</dbReference>
<feature type="domain" description="Enoyl reductase (ER)" evidence="3">
    <location>
        <begin position="18"/>
        <end position="328"/>
    </location>
</feature>
<dbReference type="Pfam" id="PF13602">
    <property type="entry name" value="ADH_zinc_N_2"/>
    <property type="match status" value="1"/>
</dbReference>
<dbReference type="SUPFAM" id="SSF50129">
    <property type="entry name" value="GroES-like"/>
    <property type="match status" value="1"/>
</dbReference>
<proteinExistence type="predicted"/>
<evidence type="ECO:0000259" key="3">
    <source>
        <dbReference type="SMART" id="SM00829"/>
    </source>
</evidence>
<dbReference type="InterPro" id="IPR020843">
    <property type="entry name" value="ER"/>
</dbReference>
<name>A0AAU1UJA6_9ACTN</name>
<dbReference type="SUPFAM" id="SSF51735">
    <property type="entry name" value="NAD(P)-binding Rossmann-fold domains"/>
    <property type="match status" value="1"/>
</dbReference>
<keyword evidence="2" id="KW-0560">Oxidoreductase</keyword>
<dbReference type="PANTHER" id="PTHR48106">
    <property type="entry name" value="QUINONE OXIDOREDUCTASE PIG3-RELATED"/>
    <property type="match status" value="1"/>
</dbReference>
<dbReference type="Gene3D" id="3.90.180.10">
    <property type="entry name" value="Medium-chain alcohol dehydrogenases, catalytic domain"/>
    <property type="match status" value="1"/>
</dbReference>
<dbReference type="InterPro" id="IPR011032">
    <property type="entry name" value="GroES-like_sf"/>
</dbReference>
<protein>
    <submittedName>
        <fullName evidence="4">Zinc-binding dehydrogenase</fullName>
    </submittedName>
</protein>
<gene>
    <name evidence="4" type="ORF">OHU69_41485</name>
</gene>
<accession>A0AAU1UJA6</accession>
<keyword evidence="1" id="KW-0521">NADP</keyword>
<dbReference type="Pfam" id="PF08240">
    <property type="entry name" value="ADH_N"/>
    <property type="match status" value="1"/>
</dbReference>
<reference evidence="4" key="1">
    <citation type="submission" date="2022-10" db="EMBL/GenBank/DDBJ databases">
        <title>The complete genomes of actinobacterial strains from the NBC collection.</title>
        <authorList>
            <person name="Joergensen T.S."/>
            <person name="Alvarez Arevalo M."/>
            <person name="Sterndorff E.B."/>
            <person name="Faurdal D."/>
            <person name="Vuksanovic O."/>
            <person name="Mourched A.-S."/>
            <person name="Charusanti P."/>
            <person name="Shaw S."/>
            <person name="Blin K."/>
            <person name="Weber T."/>
        </authorList>
    </citation>
    <scope>NUCLEOTIDE SEQUENCE</scope>
    <source>
        <strain evidence="4">NBC_00119</strain>
    </source>
</reference>
<dbReference type="InterPro" id="IPR013154">
    <property type="entry name" value="ADH-like_N"/>
</dbReference>
<dbReference type="PANTHER" id="PTHR48106:SF18">
    <property type="entry name" value="QUINONE OXIDOREDUCTASE PIG3"/>
    <property type="match status" value="1"/>
</dbReference>
<dbReference type="AlphaFoldDB" id="A0AAU1UJA6"/>
<organism evidence="4">
    <name type="scientific">Streptomyces sp. NBC_00119</name>
    <dbReference type="NCBI Taxonomy" id="2975659"/>
    <lineage>
        <taxon>Bacteria</taxon>
        <taxon>Bacillati</taxon>
        <taxon>Actinomycetota</taxon>
        <taxon>Actinomycetes</taxon>
        <taxon>Kitasatosporales</taxon>
        <taxon>Streptomycetaceae</taxon>
        <taxon>Streptomyces</taxon>
    </lineage>
</organism>
<dbReference type="GO" id="GO:0016651">
    <property type="term" value="F:oxidoreductase activity, acting on NAD(P)H"/>
    <property type="evidence" value="ECO:0007669"/>
    <property type="project" value="TreeGrafter"/>
</dbReference>
<sequence length="331" mass="35238">MDVSDDATMRAVVLSGPGPVENLDVRRLPLPEPVPGWVRVRVEAAGLNRSELHTRLGFAEGVTFPRVPGIEATGTVDLDPEGVLAPGQQVVAMMGGMGRTFDGGYAEYTVVPRAQVVPFRSALPWETLGAVPETLQTAYGSVTTGLDLRPGQSLLIRGGTSALGFAVTALAKELGVTVLATTRSPERLAALKDHGVDHPLVDDGAVADQVRALIPAGVDAALELVGTPTLPDTLRAARVHGTVCFTGMLSNQWIVRDFYPIGYLPTGVRLTAYSGDAADLPAEVLQRFLDRMAAGELSLGPVQVYPLERARDAHRDLEEGRRVGKLVLRTR</sequence>
<evidence type="ECO:0000256" key="1">
    <source>
        <dbReference type="ARBA" id="ARBA00022857"/>
    </source>
</evidence>
<dbReference type="InterPro" id="IPR036291">
    <property type="entry name" value="NAD(P)-bd_dom_sf"/>
</dbReference>
<evidence type="ECO:0000313" key="4">
    <source>
        <dbReference type="EMBL" id="WTS16957.1"/>
    </source>
</evidence>
<dbReference type="SMART" id="SM00829">
    <property type="entry name" value="PKS_ER"/>
    <property type="match status" value="1"/>
</dbReference>
<dbReference type="EMBL" id="CP108195">
    <property type="protein sequence ID" value="WTS16957.1"/>
    <property type="molecule type" value="Genomic_DNA"/>
</dbReference>